<evidence type="ECO:0000313" key="10">
    <source>
        <dbReference type="Proteomes" id="UP000095488"/>
    </source>
</evidence>
<dbReference type="EMBL" id="CYZR01000004">
    <property type="protein sequence ID" value="CUN92623.1"/>
    <property type="molecule type" value="Genomic_DNA"/>
</dbReference>
<dbReference type="InterPro" id="IPR020846">
    <property type="entry name" value="MFS_dom"/>
</dbReference>
<dbReference type="InterPro" id="IPR011701">
    <property type="entry name" value="MFS"/>
</dbReference>
<protein>
    <submittedName>
        <fullName evidence="9">Bacillibactin exporter</fullName>
    </submittedName>
</protein>
<feature type="transmembrane region" description="Helical" evidence="7">
    <location>
        <begin position="277"/>
        <end position="295"/>
    </location>
</feature>
<keyword evidence="2" id="KW-0813">Transport</keyword>
<keyword evidence="6 7" id="KW-0472">Membrane</keyword>
<feature type="domain" description="Major facilitator superfamily (MFS) profile" evidence="8">
    <location>
        <begin position="8"/>
        <end position="392"/>
    </location>
</feature>
<keyword evidence="4 7" id="KW-0812">Transmembrane</keyword>
<name>A0ABM9UQG6_SARVE</name>
<dbReference type="InterPro" id="IPR050171">
    <property type="entry name" value="MFS_Transporters"/>
</dbReference>
<feature type="transmembrane region" description="Helical" evidence="7">
    <location>
        <begin position="301"/>
        <end position="322"/>
    </location>
</feature>
<dbReference type="Gene3D" id="1.20.1250.20">
    <property type="entry name" value="MFS general substrate transporter like domains"/>
    <property type="match status" value="1"/>
</dbReference>
<feature type="transmembrane region" description="Helical" evidence="7">
    <location>
        <begin position="334"/>
        <end position="358"/>
    </location>
</feature>
<evidence type="ECO:0000256" key="1">
    <source>
        <dbReference type="ARBA" id="ARBA00004651"/>
    </source>
</evidence>
<dbReference type="PROSITE" id="PS50850">
    <property type="entry name" value="MFS"/>
    <property type="match status" value="1"/>
</dbReference>
<keyword evidence="10" id="KW-1185">Reference proteome</keyword>
<feature type="transmembrane region" description="Helical" evidence="7">
    <location>
        <begin position="164"/>
        <end position="185"/>
    </location>
</feature>
<reference evidence="9 10" key="1">
    <citation type="submission" date="2015-09" db="EMBL/GenBank/DDBJ databases">
        <authorList>
            <consortium name="Pathogen Informatics"/>
        </authorList>
    </citation>
    <scope>NUCLEOTIDE SEQUENCE [LARGE SCALE GENOMIC DNA]</scope>
    <source>
        <strain evidence="9 10">2789STDY5834858</strain>
    </source>
</reference>
<evidence type="ECO:0000256" key="2">
    <source>
        <dbReference type="ARBA" id="ARBA00022448"/>
    </source>
</evidence>
<evidence type="ECO:0000256" key="4">
    <source>
        <dbReference type="ARBA" id="ARBA00022692"/>
    </source>
</evidence>
<feature type="transmembrane region" description="Helical" evidence="7">
    <location>
        <begin position="74"/>
        <end position="94"/>
    </location>
</feature>
<keyword evidence="5 7" id="KW-1133">Transmembrane helix</keyword>
<feature type="transmembrane region" description="Helical" evidence="7">
    <location>
        <begin position="370"/>
        <end position="391"/>
    </location>
</feature>
<feature type="transmembrane region" description="Helical" evidence="7">
    <location>
        <begin position="249"/>
        <end position="270"/>
    </location>
</feature>
<dbReference type="SUPFAM" id="SSF103473">
    <property type="entry name" value="MFS general substrate transporter"/>
    <property type="match status" value="1"/>
</dbReference>
<evidence type="ECO:0000256" key="7">
    <source>
        <dbReference type="SAM" id="Phobius"/>
    </source>
</evidence>
<sequence length="461" mass="50405">MKNTKNATKLAVLAVALLTIIATSAIGPSLAIIKVNFPQVSPTLIKSIVTIPALICIPISLLSNQFSRHIRKKYLLILGLIIYLIGAIVCYFSNNIYMLLGARGIFGIGLGIIAPMSLVLVGDFFEGKDRAKFMGYSSACSNIGGVIATPIVGIIAVIDWHNIFLIYLIALPILLVVIFCLPKVAPFDGYAPENRKENIHNETKHIKLNLEVFKYAVIIILAFITFYSIPTNIALLIENRNLGNSETSAILITLVTLFAFFSAMSFGRVLRIFKETLILISFIIIAIGLIVLISANTFTFMGLGVILVGVGFGLIVPYSLYYASKCVHNKHTSLAITIVTTSIYVGEAICPIVLDYIAKFLNLGNVIGSFYAAEVLAIVAIIFSIVIIMLSKIKKSGTNQKSINLEDDGETNEIVVEVISVNDLSNDIKTGIDYNRIKSQIDNQVSFGYKKNKVNILENNK</sequence>
<feature type="transmembrane region" description="Helical" evidence="7">
    <location>
        <begin position="212"/>
        <end position="229"/>
    </location>
</feature>
<dbReference type="RefSeq" id="WP_055259058.1">
    <property type="nucleotide sequence ID" value="NZ_CABIXL010000004.1"/>
</dbReference>
<dbReference type="PANTHER" id="PTHR23517">
    <property type="entry name" value="RESISTANCE PROTEIN MDTM, PUTATIVE-RELATED-RELATED"/>
    <property type="match status" value="1"/>
</dbReference>
<evidence type="ECO:0000256" key="5">
    <source>
        <dbReference type="ARBA" id="ARBA00022989"/>
    </source>
</evidence>
<dbReference type="CDD" id="cd17473">
    <property type="entry name" value="MFS_arabinose_efflux_permease_like"/>
    <property type="match status" value="1"/>
</dbReference>
<keyword evidence="3" id="KW-1003">Cell membrane</keyword>
<feature type="transmembrane region" description="Helical" evidence="7">
    <location>
        <begin position="133"/>
        <end position="158"/>
    </location>
</feature>
<feature type="transmembrane region" description="Helical" evidence="7">
    <location>
        <begin position="100"/>
        <end position="121"/>
    </location>
</feature>
<proteinExistence type="predicted"/>
<dbReference type="Proteomes" id="UP000095488">
    <property type="component" value="Unassembled WGS sequence"/>
</dbReference>
<evidence type="ECO:0000256" key="3">
    <source>
        <dbReference type="ARBA" id="ARBA00022475"/>
    </source>
</evidence>
<comment type="subcellular location">
    <subcellularLocation>
        <location evidence="1">Cell membrane</location>
        <topology evidence="1">Multi-pass membrane protein</topology>
    </subcellularLocation>
</comment>
<evidence type="ECO:0000259" key="8">
    <source>
        <dbReference type="PROSITE" id="PS50850"/>
    </source>
</evidence>
<evidence type="ECO:0000256" key="6">
    <source>
        <dbReference type="ARBA" id="ARBA00023136"/>
    </source>
</evidence>
<evidence type="ECO:0000313" key="9">
    <source>
        <dbReference type="EMBL" id="CUN92623.1"/>
    </source>
</evidence>
<organism evidence="9 10">
    <name type="scientific">Sarcina ventriculi</name>
    <name type="common">Clostridium ventriculi</name>
    <dbReference type="NCBI Taxonomy" id="1267"/>
    <lineage>
        <taxon>Bacteria</taxon>
        <taxon>Bacillati</taxon>
        <taxon>Bacillota</taxon>
        <taxon>Clostridia</taxon>
        <taxon>Eubacteriales</taxon>
        <taxon>Clostridiaceae</taxon>
        <taxon>Sarcina</taxon>
    </lineage>
</organism>
<accession>A0ABM9UQG6</accession>
<dbReference type="PANTHER" id="PTHR23517:SF2">
    <property type="entry name" value="MULTIDRUG RESISTANCE PROTEIN MDTH"/>
    <property type="match status" value="1"/>
</dbReference>
<comment type="caution">
    <text evidence="9">The sequence shown here is derived from an EMBL/GenBank/DDBJ whole genome shotgun (WGS) entry which is preliminary data.</text>
</comment>
<feature type="transmembrane region" description="Helical" evidence="7">
    <location>
        <begin position="41"/>
        <end position="62"/>
    </location>
</feature>
<gene>
    <name evidence="9" type="primary">ymfD</name>
    <name evidence="9" type="ORF">ERS852473_01448</name>
</gene>
<dbReference type="InterPro" id="IPR036259">
    <property type="entry name" value="MFS_trans_sf"/>
</dbReference>
<dbReference type="Pfam" id="PF07690">
    <property type="entry name" value="MFS_1"/>
    <property type="match status" value="1"/>
</dbReference>